<protein>
    <submittedName>
        <fullName evidence="1">Uncharacterized protein</fullName>
    </submittedName>
</protein>
<accession>A0ABW8K4A3</accession>
<sequence>MTFHKSHSKWSANRVDWSDPDLEALLRRSENWKLDNRGAFSPQDVQVHIGWGASGGRHAVLVWERDQALVLETNFPIPANEHVRIDRPTPTGVRSVWGTVVEGREGYREEDKAKGIHVHWVHVR</sequence>
<comment type="caution">
    <text evidence="1">The sequence shown here is derived from an EMBL/GenBank/DDBJ whole genome shotgun (WGS) entry which is preliminary data.</text>
</comment>
<evidence type="ECO:0000313" key="2">
    <source>
        <dbReference type="Proteomes" id="UP001620408"/>
    </source>
</evidence>
<organism evidence="1 2">
    <name type="scientific">Dyella koreensis</name>
    <dbReference type="NCBI Taxonomy" id="311235"/>
    <lineage>
        <taxon>Bacteria</taxon>
        <taxon>Pseudomonadati</taxon>
        <taxon>Pseudomonadota</taxon>
        <taxon>Gammaproteobacteria</taxon>
        <taxon>Lysobacterales</taxon>
        <taxon>Rhodanobacteraceae</taxon>
        <taxon>Dyella</taxon>
    </lineage>
</organism>
<proteinExistence type="predicted"/>
<gene>
    <name evidence="1" type="ORF">ISS97_10700</name>
</gene>
<dbReference type="Proteomes" id="UP001620408">
    <property type="component" value="Unassembled WGS sequence"/>
</dbReference>
<reference evidence="1 2" key="1">
    <citation type="submission" date="2020-10" db="EMBL/GenBank/DDBJ databases">
        <title>Phylogeny of dyella-like bacteria.</title>
        <authorList>
            <person name="Fu J."/>
        </authorList>
    </citation>
    <scope>NUCLEOTIDE SEQUENCE [LARGE SCALE GENOMIC DNA]</scope>
    <source>
        <strain evidence="1 2">BB4</strain>
    </source>
</reference>
<evidence type="ECO:0000313" key="1">
    <source>
        <dbReference type="EMBL" id="MFK2917729.1"/>
    </source>
</evidence>
<keyword evidence="2" id="KW-1185">Reference proteome</keyword>
<name>A0ABW8K4A3_9GAMM</name>
<dbReference type="EMBL" id="JADIKD010000010">
    <property type="protein sequence ID" value="MFK2917729.1"/>
    <property type="molecule type" value="Genomic_DNA"/>
</dbReference>
<dbReference type="RefSeq" id="WP_379986704.1">
    <property type="nucleotide sequence ID" value="NZ_JADIKD010000010.1"/>
</dbReference>